<organism evidence="1 2">
    <name type="scientific">Bradyrhizobium nanningense</name>
    <dbReference type="NCBI Taxonomy" id="1325118"/>
    <lineage>
        <taxon>Bacteria</taxon>
        <taxon>Pseudomonadati</taxon>
        <taxon>Pseudomonadota</taxon>
        <taxon>Alphaproteobacteria</taxon>
        <taxon>Hyphomicrobiales</taxon>
        <taxon>Nitrobacteraceae</taxon>
        <taxon>Bradyrhizobium</taxon>
    </lineage>
</organism>
<evidence type="ECO:0000313" key="1">
    <source>
        <dbReference type="EMBL" id="RXH36618.1"/>
    </source>
</evidence>
<proteinExistence type="predicted"/>
<dbReference type="AlphaFoldDB" id="A0A4Q0SD11"/>
<evidence type="ECO:0000313" key="2">
    <source>
        <dbReference type="Proteomes" id="UP000289546"/>
    </source>
</evidence>
<comment type="caution">
    <text evidence="1">The sequence shown here is derived from an EMBL/GenBank/DDBJ whole genome shotgun (WGS) entry which is preliminary data.</text>
</comment>
<sequence length="65" mass="7077">MHLDVLLLDGLAAGSPIRVSTAIGYGAECARRGSPDSREKAMCPFVGFATQACQQAWLRLRVDWL</sequence>
<keyword evidence="2" id="KW-1185">Reference proteome</keyword>
<dbReference type="EMBL" id="LBJQ01000010">
    <property type="protein sequence ID" value="RXH36618.1"/>
    <property type="molecule type" value="Genomic_DNA"/>
</dbReference>
<dbReference type="Proteomes" id="UP000289546">
    <property type="component" value="Unassembled WGS sequence"/>
</dbReference>
<gene>
    <name evidence="1" type="ORF">XH99_06480</name>
</gene>
<protein>
    <submittedName>
        <fullName evidence="1">Uncharacterized protein</fullName>
    </submittedName>
</protein>
<name>A0A4Q0SD11_9BRAD</name>
<accession>A0A4Q0SD11</accession>
<reference evidence="1 2" key="1">
    <citation type="submission" date="2015-04" db="EMBL/GenBank/DDBJ databases">
        <title>Comparative genomics of rhizobia nodulating Arachis hypogaea in China.</title>
        <authorList>
            <person name="Li Y."/>
        </authorList>
    </citation>
    <scope>NUCLEOTIDE SEQUENCE [LARGE SCALE GENOMIC DNA]</scope>
    <source>
        <strain evidence="1 2">CCBAU 51757</strain>
    </source>
</reference>